<accession>A0A6P6DSI6</accession>
<proteinExistence type="predicted"/>
<evidence type="ECO:0000256" key="10">
    <source>
        <dbReference type="SAM" id="MobiDB-lite"/>
    </source>
</evidence>
<evidence type="ECO:0000256" key="2">
    <source>
        <dbReference type="ARBA" id="ARBA00022723"/>
    </source>
</evidence>
<evidence type="ECO:0000313" key="16">
    <source>
        <dbReference type="RefSeq" id="XP_023562653.1"/>
    </source>
</evidence>
<keyword evidence="4 9" id="KW-0863">Zinc-finger</keyword>
<feature type="domain" description="C2H2-type" evidence="11">
    <location>
        <begin position="457"/>
        <end position="485"/>
    </location>
</feature>
<dbReference type="FunFam" id="3.30.160.60:FF:000690">
    <property type="entry name" value="Zinc finger protein 354C"/>
    <property type="match status" value="1"/>
</dbReference>
<feature type="domain" description="C2H2-type" evidence="11">
    <location>
        <begin position="619"/>
        <end position="646"/>
    </location>
</feature>
<dbReference type="Proteomes" id="UP000515203">
    <property type="component" value="Unplaced"/>
</dbReference>
<organism evidence="15 16">
    <name type="scientific">Octodon degus</name>
    <name type="common">Degu</name>
    <name type="synonym">Sciurus degus</name>
    <dbReference type="NCBI Taxonomy" id="10160"/>
    <lineage>
        <taxon>Eukaryota</taxon>
        <taxon>Metazoa</taxon>
        <taxon>Chordata</taxon>
        <taxon>Craniata</taxon>
        <taxon>Vertebrata</taxon>
        <taxon>Euteleostomi</taxon>
        <taxon>Mammalia</taxon>
        <taxon>Eutheria</taxon>
        <taxon>Euarchontoglires</taxon>
        <taxon>Glires</taxon>
        <taxon>Rodentia</taxon>
        <taxon>Hystricomorpha</taxon>
        <taxon>Octodontidae</taxon>
        <taxon>Octodon</taxon>
    </lineage>
</organism>
<evidence type="ECO:0000256" key="8">
    <source>
        <dbReference type="ARBA" id="ARBA00023242"/>
    </source>
</evidence>
<dbReference type="SUPFAM" id="SSF82199">
    <property type="entry name" value="SET domain"/>
    <property type="match status" value="1"/>
</dbReference>
<evidence type="ECO:0000256" key="4">
    <source>
        <dbReference type="ARBA" id="ARBA00022771"/>
    </source>
</evidence>
<sequence>MSRSACLSRDSSPESLPCGELDPSVHSALHPERFTDTEPAITEHRDSAAGQLPGLSAELPNVRAEALGLARGMRTWATSESRRGRGTGVPGASFECPRPTWKASSSAISCRAALPYPLSRHHERPQFLGGQLRGGHRRICVEPRGGWRERKGMPDLRGRYREDAFKDISRYFSREEWADMGEFEKKRYRNLKNNYTTMLSLGLRAQRPAFMRRRRRTGQAPQEDSEDSDAEWTPRRRQVKRPWVASRGEQSTSWKGAPTALSRSGPRVEQLPGSGSEEAPTPEPFRSEARNCRQRARRKPDPRSRALQPALYSLRERRGCRYEEVSEPQDDDYLYCERCQDYFLDSCPAHGPPAFLQDSAAAVVTGRHRYEYVDGKDTSQANWMRYVNCARDEEEQNLVAFQHRRRIYYRTFRAVPPGAELLVWYGDDYGQELGLAWGRKRRSQRAPPRAEAKATIHPCPACPLAFSAPQFLSAHVRRRHPSQLPPGSAARSPLPPLAACPGDPLGARRSHAQGPSGGGGGEQPQGGPRHSPLGTARKGSPGVAPSPGEGPRGRSGETEGANAEGQSAGQSVGPRGPGAPRERGGSPQTAAGRGGGGEPGRCAAPKGGPRGAQAGEGRHVCGDCGRRFSRGSRLVVHRRTHTGERPYACGECGRGFTQQSALVLHRRTHTGEKPYACGECGRGFTQQGDLRRHRRSHTGEKPYACGECGRGFTQQSALVLHRRTHTGEKPYACWECGRGFTQQGALRRHRRKHTGEKPYACGECGRGFTQQGALRRHRRTHTGEKPYACGECGRGFGRQSSLLRHRRTHRREALRSQEE</sequence>
<evidence type="ECO:0000256" key="5">
    <source>
        <dbReference type="ARBA" id="ARBA00022833"/>
    </source>
</evidence>
<evidence type="ECO:0000256" key="7">
    <source>
        <dbReference type="ARBA" id="ARBA00023163"/>
    </source>
</evidence>
<feature type="domain" description="C2H2-type" evidence="11">
    <location>
        <begin position="675"/>
        <end position="702"/>
    </location>
</feature>
<dbReference type="RefSeq" id="XP_023562653.1">
    <property type="nucleotide sequence ID" value="XM_023706885.1"/>
</dbReference>
<dbReference type="GO" id="GO:0003677">
    <property type="term" value="F:DNA binding"/>
    <property type="evidence" value="ECO:0007669"/>
    <property type="project" value="UniProtKB-KW"/>
</dbReference>
<dbReference type="PROSITE" id="PS50805">
    <property type="entry name" value="KRAB"/>
    <property type="match status" value="1"/>
</dbReference>
<dbReference type="InterPro" id="IPR046341">
    <property type="entry name" value="SET_dom_sf"/>
</dbReference>
<keyword evidence="15" id="KW-1185">Reference proteome</keyword>
<dbReference type="GO" id="GO:0008270">
    <property type="term" value="F:zinc ion binding"/>
    <property type="evidence" value="ECO:0007669"/>
    <property type="project" value="UniProtKB-KW"/>
</dbReference>
<comment type="subcellular location">
    <subcellularLocation>
        <location evidence="1">Nucleus</location>
    </subcellularLocation>
</comment>
<keyword evidence="6" id="KW-0238">DNA-binding</keyword>
<feature type="region of interest" description="Disordered" evidence="10">
    <location>
        <begin position="74"/>
        <end position="97"/>
    </location>
</feature>
<dbReference type="InterPro" id="IPR019041">
    <property type="entry name" value="SSXRD_motif"/>
</dbReference>
<feature type="domain" description="C2H2-type" evidence="11">
    <location>
        <begin position="731"/>
        <end position="758"/>
    </location>
</feature>
<dbReference type="GO" id="GO:0006355">
    <property type="term" value="P:regulation of DNA-templated transcription"/>
    <property type="evidence" value="ECO:0007669"/>
    <property type="project" value="InterPro"/>
</dbReference>
<evidence type="ECO:0000256" key="6">
    <source>
        <dbReference type="ARBA" id="ARBA00023125"/>
    </source>
</evidence>
<dbReference type="FunFam" id="3.30.160.60:FF:000478">
    <property type="entry name" value="Zinc finger protein 133"/>
    <property type="match status" value="1"/>
</dbReference>
<name>A0A6P6DSI6_OCTDE</name>
<dbReference type="GeneID" id="101566810"/>
<feature type="domain" description="C2H2-type" evidence="11">
    <location>
        <begin position="703"/>
        <end position="730"/>
    </location>
</feature>
<dbReference type="SMART" id="SM00349">
    <property type="entry name" value="KRAB"/>
    <property type="match status" value="1"/>
</dbReference>
<feature type="domain" description="SET" evidence="12">
    <location>
        <begin position="280"/>
        <end position="426"/>
    </location>
</feature>
<dbReference type="InterPro" id="IPR036051">
    <property type="entry name" value="KRAB_dom_sf"/>
</dbReference>
<feature type="region of interest" description="Disordered" evidence="10">
    <location>
        <begin position="479"/>
        <end position="623"/>
    </location>
</feature>
<dbReference type="InterPro" id="IPR050758">
    <property type="entry name" value="Znf_C2H2-type"/>
</dbReference>
<dbReference type="InterPro" id="IPR048414">
    <property type="entry name" value="PDRM9-like_Znf-C2H2"/>
</dbReference>
<feature type="compositionally biased region" description="Basic and acidic residues" evidence="10">
    <location>
        <begin position="29"/>
        <end position="47"/>
    </location>
</feature>
<feature type="compositionally biased region" description="Gly residues" evidence="10">
    <location>
        <begin position="515"/>
        <end position="524"/>
    </location>
</feature>
<dbReference type="SUPFAM" id="SSF57667">
    <property type="entry name" value="beta-beta-alpha zinc fingers"/>
    <property type="match status" value="4"/>
</dbReference>
<dbReference type="InterPro" id="IPR001909">
    <property type="entry name" value="KRAB"/>
</dbReference>
<dbReference type="SMART" id="SM00355">
    <property type="entry name" value="ZnF_C2H2"/>
    <property type="match status" value="8"/>
</dbReference>
<dbReference type="GO" id="GO:0005634">
    <property type="term" value="C:nucleus"/>
    <property type="evidence" value="ECO:0007669"/>
    <property type="project" value="UniProtKB-SubCell"/>
</dbReference>
<evidence type="ECO:0000256" key="1">
    <source>
        <dbReference type="ARBA" id="ARBA00004123"/>
    </source>
</evidence>
<dbReference type="Pfam" id="PF21225">
    <property type="entry name" value="zf-C2H2_5"/>
    <property type="match status" value="1"/>
</dbReference>
<dbReference type="Pfam" id="PF01352">
    <property type="entry name" value="KRAB"/>
    <property type="match status" value="1"/>
</dbReference>
<dbReference type="InterPro" id="IPR003655">
    <property type="entry name" value="aKRAB"/>
</dbReference>
<dbReference type="Pfam" id="PF21549">
    <property type="entry name" value="PRDM2_PR"/>
    <property type="match status" value="1"/>
</dbReference>
<dbReference type="FunFam" id="3.30.160.60:FF:000016">
    <property type="entry name" value="zinc finger protein 37 homolog"/>
    <property type="match status" value="1"/>
</dbReference>
<feature type="region of interest" description="Disordered" evidence="10">
    <location>
        <begin position="206"/>
        <end position="309"/>
    </location>
</feature>
<protein>
    <submittedName>
        <fullName evidence="16">Histone-lysine N-methyltransferase PRDM9-like</fullName>
    </submittedName>
</protein>
<dbReference type="PANTHER" id="PTHR23234:SF10">
    <property type="entry name" value="RIKEN CDNA 6720489N17 GENE-RELATED"/>
    <property type="match status" value="1"/>
</dbReference>
<gene>
    <name evidence="16" type="primary">LOC101566810</name>
</gene>
<feature type="domain" description="KRAB-related" evidence="14">
    <location>
        <begin position="160"/>
        <end position="223"/>
    </location>
</feature>
<keyword evidence="8" id="KW-0539">Nucleus</keyword>
<evidence type="ECO:0000313" key="15">
    <source>
        <dbReference type="Proteomes" id="UP000515203"/>
    </source>
</evidence>
<feature type="compositionally biased region" description="Polar residues" evidence="10">
    <location>
        <begin position="1"/>
        <end position="14"/>
    </location>
</feature>
<evidence type="ECO:0000256" key="9">
    <source>
        <dbReference type="PROSITE-ProRule" id="PRU00042"/>
    </source>
</evidence>
<dbReference type="PANTHER" id="PTHR23234">
    <property type="entry name" value="ZNF44 PROTEIN"/>
    <property type="match status" value="1"/>
</dbReference>
<dbReference type="OrthoDB" id="9439903at2759"/>
<dbReference type="PROSITE" id="PS50806">
    <property type="entry name" value="KRAB_RELATED"/>
    <property type="match status" value="1"/>
</dbReference>
<dbReference type="FunFam" id="3.30.160.60:FF:001312">
    <property type="entry name" value="Histone-lysine N-methyltransferase PRDM9"/>
    <property type="match status" value="1"/>
</dbReference>
<dbReference type="InterPro" id="IPR001214">
    <property type="entry name" value="SET_dom"/>
</dbReference>
<dbReference type="Gene3D" id="3.30.160.60">
    <property type="entry name" value="Classic Zinc Finger"/>
    <property type="match status" value="8"/>
</dbReference>
<feature type="region of interest" description="Disordered" evidence="10">
    <location>
        <begin position="1"/>
        <end position="57"/>
    </location>
</feature>
<feature type="domain" description="C2H2-type" evidence="11">
    <location>
        <begin position="647"/>
        <end position="674"/>
    </location>
</feature>
<feature type="domain" description="C2H2-type" evidence="11">
    <location>
        <begin position="787"/>
        <end position="814"/>
    </location>
</feature>
<reference evidence="16" key="1">
    <citation type="submission" date="2025-08" db="UniProtKB">
        <authorList>
            <consortium name="RefSeq"/>
        </authorList>
    </citation>
    <scope>IDENTIFICATION</scope>
</reference>
<dbReference type="FunFam" id="3.30.160.60:FF:000295">
    <property type="entry name" value="zinc finger protein 19"/>
    <property type="match status" value="1"/>
</dbReference>
<evidence type="ECO:0000256" key="3">
    <source>
        <dbReference type="ARBA" id="ARBA00022737"/>
    </source>
</evidence>
<dbReference type="InterPro" id="IPR013087">
    <property type="entry name" value="Znf_C2H2_type"/>
</dbReference>
<dbReference type="PROSITE" id="PS50157">
    <property type="entry name" value="ZINC_FINGER_C2H2_2"/>
    <property type="match status" value="8"/>
</dbReference>
<keyword evidence="2" id="KW-0479">Metal-binding</keyword>
<feature type="domain" description="C2H2-type" evidence="11">
    <location>
        <begin position="759"/>
        <end position="786"/>
    </location>
</feature>
<evidence type="ECO:0000259" key="12">
    <source>
        <dbReference type="PROSITE" id="PS50280"/>
    </source>
</evidence>
<keyword evidence="7" id="KW-0804">Transcription</keyword>
<dbReference type="Pfam" id="PF09514">
    <property type="entry name" value="SSXRD"/>
    <property type="match status" value="1"/>
</dbReference>
<dbReference type="Pfam" id="PF00096">
    <property type="entry name" value="zf-C2H2"/>
    <property type="match status" value="7"/>
</dbReference>
<evidence type="ECO:0000259" key="11">
    <source>
        <dbReference type="PROSITE" id="PS50157"/>
    </source>
</evidence>
<keyword evidence="3" id="KW-0677">Repeat</keyword>
<evidence type="ECO:0000259" key="13">
    <source>
        <dbReference type="PROSITE" id="PS50805"/>
    </source>
</evidence>
<feature type="region of interest" description="Disordered" evidence="10">
    <location>
        <begin position="800"/>
        <end position="819"/>
    </location>
</feature>
<dbReference type="CDD" id="cd07765">
    <property type="entry name" value="KRAB_A-box"/>
    <property type="match status" value="1"/>
</dbReference>
<keyword evidence="5" id="KW-0862">Zinc</keyword>
<dbReference type="FunFam" id="3.30.160.60:FF:002343">
    <property type="entry name" value="Zinc finger protein 33A"/>
    <property type="match status" value="3"/>
</dbReference>
<dbReference type="InParanoid" id="A0A6P6DSI6"/>
<dbReference type="PROSITE" id="PS50280">
    <property type="entry name" value="SET"/>
    <property type="match status" value="1"/>
</dbReference>
<dbReference type="SUPFAM" id="SSF109640">
    <property type="entry name" value="KRAB domain (Kruppel-associated box)"/>
    <property type="match status" value="1"/>
</dbReference>
<dbReference type="InterPro" id="IPR036236">
    <property type="entry name" value="Znf_C2H2_sf"/>
</dbReference>
<evidence type="ECO:0000259" key="14">
    <source>
        <dbReference type="PROSITE" id="PS50806"/>
    </source>
</evidence>
<dbReference type="Gene3D" id="2.170.270.10">
    <property type="entry name" value="SET domain"/>
    <property type="match status" value="1"/>
</dbReference>
<dbReference type="AlphaFoldDB" id="A0A6P6DSI6"/>
<dbReference type="PROSITE" id="PS00028">
    <property type="entry name" value="ZINC_FINGER_C2H2_1"/>
    <property type="match status" value="8"/>
</dbReference>
<feature type="domain" description="KRAB" evidence="13">
    <location>
        <begin position="163"/>
        <end position="255"/>
    </location>
</feature>